<sequence length="127" mass="14108">MNRQIIQQGPVLFVDLSSPTAADGALAEAREDYYTLYDDGSFNISECIDLTAEEHGDDGLGEEEKAYERILRESHFTSTNATKNARARHAYSAIPNLTAPSAKAHSLDESYQAFADMIFVMDVSRDR</sequence>
<name>A0AAI8VPJ2_9PEZI</name>
<dbReference type="AlphaFoldDB" id="A0AAI8VPJ2"/>
<comment type="caution">
    <text evidence="1">The sequence shown here is derived from an EMBL/GenBank/DDBJ whole genome shotgun (WGS) entry which is preliminary data.</text>
</comment>
<dbReference type="EMBL" id="CAUWAG010000012">
    <property type="protein sequence ID" value="CAJ2508700.1"/>
    <property type="molecule type" value="Genomic_DNA"/>
</dbReference>
<gene>
    <name evidence="1" type="ORF">KHLLAP_LOCUS9168</name>
</gene>
<accession>A0AAI8VPJ2</accession>
<evidence type="ECO:0000313" key="2">
    <source>
        <dbReference type="Proteomes" id="UP001295740"/>
    </source>
</evidence>
<evidence type="ECO:0000313" key="1">
    <source>
        <dbReference type="EMBL" id="CAJ2508700.1"/>
    </source>
</evidence>
<protein>
    <submittedName>
        <fullName evidence="1">Uu.00g137260.m01.CDS01</fullName>
    </submittedName>
</protein>
<keyword evidence="2" id="KW-1185">Reference proteome</keyword>
<reference evidence="1" key="1">
    <citation type="submission" date="2023-10" db="EMBL/GenBank/DDBJ databases">
        <authorList>
            <person name="Hackl T."/>
        </authorList>
    </citation>
    <scope>NUCLEOTIDE SEQUENCE</scope>
</reference>
<dbReference type="Proteomes" id="UP001295740">
    <property type="component" value="Unassembled WGS sequence"/>
</dbReference>
<proteinExistence type="predicted"/>
<organism evidence="1 2">
    <name type="scientific">Anthostomella pinea</name>
    <dbReference type="NCBI Taxonomy" id="933095"/>
    <lineage>
        <taxon>Eukaryota</taxon>
        <taxon>Fungi</taxon>
        <taxon>Dikarya</taxon>
        <taxon>Ascomycota</taxon>
        <taxon>Pezizomycotina</taxon>
        <taxon>Sordariomycetes</taxon>
        <taxon>Xylariomycetidae</taxon>
        <taxon>Xylariales</taxon>
        <taxon>Xylariaceae</taxon>
        <taxon>Anthostomella</taxon>
    </lineage>
</organism>